<dbReference type="RefSeq" id="WP_208919081.1">
    <property type="nucleotide sequence ID" value="NZ_LT840184.1"/>
</dbReference>
<accession>A0A1X7H9Q6</accession>
<sequence length="54" mass="6384">MATERLPDIDRFLNLVGHLEERIHLLIEKTSLSEQEKKFIWDHIMVVPGKNDDL</sequence>
<evidence type="ECO:0000313" key="2">
    <source>
        <dbReference type="Proteomes" id="UP000192940"/>
    </source>
</evidence>
<protein>
    <submittedName>
        <fullName evidence="1">Uncharacterized protein</fullName>
    </submittedName>
</protein>
<keyword evidence="2" id="KW-1185">Reference proteome</keyword>
<organism evidence="1 2">
    <name type="scientific">Paenibacillus uliginis N3/975</name>
    <dbReference type="NCBI Taxonomy" id="1313296"/>
    <lineage>
        <taxon>Bacteria</taxon>
        <taxon>Bacillati</taxon>
        <taxon>Bacillota</taxon>
        <taxon>Bacilli</taxon>
        <taxon>Bacillales</taxon>
        <taxon>Paenibacillaceae</taxon>
        <taxon>Paenibacillus</taxon>
    </lineage>
</organism>
<proteinExistence type="predicted"/>
<dbReference type="Proteomes" id="UP000192940">
    <property type="component" value="Chromosome I"/>
</dbReference>
<name>A0A1X7H9Q6_9BACL</name>
<reference evidence="1 2" key="1">
    <citation type="submission" date="2017-04" db="EMBL/GenBank/DDBJ databases">
        <authorList>
            <person name="Afonso C.L."/>
            <person name="Miller P.J."/>
            <person name="Scott M.A."/>
            <person name="Spackman E."/>
            <person name="Goraichik I."/>
            <person name="Dimitrov K.M."/>
            <person name="Suarez D.L."/>
            <person name="Swayne D.E."/>
        </authorList>
    </citation>
    <scope>NUCLEOTIDE SEQUENCE [LARGE SCALE GENOMIC DNA]</scope>
    <source>
        <strain evidence="1 2">N3/975</strain>
    </source>
</reference>
<dbReference type="AlphaFoldDB" id="A0A1X7H9Q6"/>
<dbReference type="STRING" id="1313296.SAMN05661091_2159"/>
<gene>
    <name evidence="1" type="ORF">SAMN05661091_2159</name>
</gene>
<evidence type="ECO:0000313" key="1">
    <source>
        <dbReference type="EMBL" id="SMF82322.1"/>
    </source>
</evidence>
<dbReference type="EMBL" id="LT840184">
    <property type="protein sequence ID" value="SMF82322.1"/>
    <property type="molecule type" value="Genomic_DNA"/>
</dbReference>